<protein>
    <submittedName>
        <fullName evidence="2">Uncharacterized protein</fullName>
    </submittedName>
</protein>
<sequence>PRFYGTIFTILITVIGSLAILGNVAYQFYTIILAPVSKHAESVKVKRAEDPPSALGVGAGGDADGGSVAVAMGGPAAAPGGTGASARLFAKLRAHLSGGAKHQA</sequence>
<gene>
    <name evidence="2" type="ORF">TSOC_005659</name>
</gene>
<feature type="non-terminal residue" evidence="2">
    <location>
        <position position="1"/>
    </location>
</feature>
<dbReference type="EMBL" id="PGGS01000159">
    <property type="protein sequence ID" value="PNH07829.1"/>
    <property type="molecule type" value="Genomic_DNA"/>
</dbReference>
<comment type="caution">
    <text evidence="2">The sequence shown here is derived from an EMBL/GenBank/DDBJ whole genome shotgun (WGS) entry which is preliminary data.</text>
</comment>
<proteinExistence type="predicted"/>
<keyword evidence="3" id="KW-1185">Reference proteome</keyword>
<accession>A0A2J8A5M7</accession>
<organism evidence="2 3">
    <name type="scientific">Tetrabaena socialis</name>
    <dbReference type="NCBI Taxonomy" id="47790"/>
    <lineage>
        <taxon>Eukaryota</taxon>
        <taxon>Viridiplantae</taxon>
        <taxon>Chlorophyta</taxon>
        <taxon>core chlorophytes</taxon>
        <taxon>Chlorophyceae</taxon>
        <taxon>CS clade</taxon>
        <taxon>Chlamydomonadales</taxon>
        <taxon>Tetrabaenaceae</taxon>
        <taxon>Tetrabaena</taxon>
    </lineage>
</organism>
<evidence type="ECO:0000313" key="3">
    <source>
        <dbReference type="Proteomes" id="UP000236333"/>
    </source>
</evidence>
<keyword evidence="1" id="KW-0472">Membrane</keyword>
<evidence type="ECO:0000313" key="2">
    <source>
        <dbReference type="EMBL" id="PNH07829.1"/>
    </source>
</evidence>
<dbReference type="Proteomes" id="UP000236333">
    <property type="component" value="Unassembled WGS sequence"/>
</dbReference>
<dbReference type="OrthoDB" id="538141at2759"/>
<dbReference type="AlphaFoldDB" id="A0A2J8A5M7"/>
<feature type="transmembrane region" description="Helical" evidence="1">
    <location>
        <begin position="6"/>
        <end position="29"/>
    </location>
</feature>
<name>A0A2J8A5M7_9CHLO</name>
<keyword evidence="1" id="KW-0812">Transmembrane</keyword>
<reference evidence="2 3" key="1">
    <citation type="journal article" date="2017" name="Mol. Biol. Evol.">
        <title>The 4-celled Tetrabaena socialis nuclear genome reveals the essential components for genetic control of cell number at the origin of multicellularity in the volvocine lineage.</title>
        <authorList>
            <person name="Featherston J."/>
            <person name="Arakaki Y."/>
            <person name="Hanschen E.R."/>
            <person name="Ferris P.J."/>
            <person name="Michod R.E."/>
            <person name="Olson B.J.S.C."/>
            <person name="Nozaki H."/>
            <person name="Durand P.M."/>
        </authorList>
    </citation>
    <scope>NUCLEOTIDE SEQUENCE [LARGE SCALE GENOMIC DNA]</scope>
    <source>
        <strain evidence="2 3">NIES-571</strain>
    </source>
</reference>
<keyword evidence="1" id="KW-1133">Transmembrane helix</keyword>
<evidence type="ECO:0000256" key="1">
    <source>
        <dbReference type="SAM" id="Phobius"/>
    </source>
</evidence>